<gene>
    <name evidence="2" type="ORF">NWFMUON74_51610</name>
</gene>
<dbReference type="EMBL" id="AP023396">
    <property type="protein sequence ID" value="BCK57389.1"/>
    <property type="molecule type" value="Genomic_DNA"/>
</dbReference>
<proteinExistence type="predicted"/>
<accession>A0A7G1KTV6</accession>
<feature type="compositionally biased region" description="Basic and acidic residues" evidence="1">
    <location>
        <begin position="56"/>
        <end position="68"/>
    </location>
</feature>
<keyword evidence="3" id="KW-1185">Reference proteome</keyword>
<feature type="region of interest" description="Disordered" evidence="1">
    <location>
        <begin position="130"/>
        <end position="179"/>
    </location>
</feature>
<dbReference type="Proteomes" id="UP000516173">
    <property type="component" value="Chromosome"/>
</dbReference>
<dbReference type="GeneID" id="80349599"/>
<evidence type="ECO:0000313" key="2">
    <source>
        <dbReference type="EMBL" id="BCK57389.1"/>
    </source>
</evidence>
<name>A0A7G1KTV6_9NOCA</name>
<dbReference type="AlphaFoldDB" id="A0A7G1KTV6"/>
<protein>
    <submittedName>
        <fullName evidence="2">Uncharacterized protein</fullName>
    </submittedName>
</protein>
<evidence type="ECO:0000313" key="3">
    <source>
        <dbReference type="Proteomes" id="UP000516173"/>
    </source>
</evidence>
<sequence>MIETAGSRHRIGYAGNHNRRMSRRLVTLAEWAAERNLSLQTVQNHWATRPDFPAAEQERARTGSGPRAREYDSAAVDAWLARWQDERRPAAYEMPIDPDEYRTLGAIARLLGVDGKTVTQYRAFLDEHASYQDSSTGKRRAYRTRDVVDVLNNRQGHGRARDRDADRRRRCGTPDQSPR</sequence>
<feature type="region of interest" description="Disordered" evidence="1">
    <location>
        <begin position="48"/>
        <end position="68"/>
    </location>
</feature>
<evidence type="ECO:0000256" key="1">
    <source>
        <dbReference type="SAM" id="MobiDB-lite"/>
    </source>
</evidence>
<reference evidence="2 3" key="1">
    <citation type="submission" date="2020-08" db="EMBL/GenBank/DDBJ databases">
        <title>Genome Sequencing of Nocardia wallacei strain FMUON74 and assembly.</title>
        <authorList>
            <person name="Toyokawa M."/>
            <person name="Uesaka K."/>
        </authorList>
    </citation>
    <scope>NUCLEOTIDE SEQUENCE [LARGE SCALE GENOMIC DNA]</scope>
    <source>
        <strain evidence="2 3">FMUON74</strain>
    </source>
</reference>
<organism evidence="2 3">
    <name type="scientific">Nocardia wallacei</name>
    <dbReference type="NCBI Taxonomy" id="480035"/>
    <lineage>
        <taxon>Bacteria</taxon>
        <taxon>Bacillati</taxon>
        <taxon>Actinomycetota</taxon>
        <taxon>Actinomycetes</taxon>
        <taxon>Mycobacteriales</taxon>
        <taxon>Nocardiaceae</taxon>
        <taxon>Nocardia</taxon>
    </lineage>
</organism>
<dbReference type="RefSeq" id="WP_187684298.1">
    <property type="nucleotide sequence ID" value="NZ_AP023396.1"/>
</dbReference>
<dbReference type="KEGG" id="nwl:NWFMUON74_51610"/>